<gene>
    <name evidence="1" type="ORF">IAC47_07920</name>
</gene>
<evidence type="ECO:0000313" key="1">
    <source>
        <dbReference type="EMBL" id="HIW88174.1"/>
    </source>
</evidence>
<dbReference type="InterPro" id="IPR019861">
    <property type="entry name" value="PorP/SprF_Bacteroidetes"/>
</dbReference>
<protein>
    <submittedName>
        <fullName evidence="1">Type IX secretion system membrane protein PorP/SprF</fullName>
    </submittedName>
</protein>
<reference evidence="1" key="2">
    <citation type="submission" date="2021-04" db="EMBL/GenBank/DDBJ databases">
        <authorList>
            <person name="Gilroy R."/>
        </authorList>
    </citation>
    <scope>NUCLEOTIDE SEQUENCE</scope>
    <source>
        <strain evidence="1">Gambia16-930</strain>
    </source>
</reference>
<dbReference type="Proteomes" id="UP000824267">
    <property type="component" value="Unassembled WGS sequence"/>
</dbReference>
<comment type="caution">
    <text evidence="1">The sequence shown here is derived from an EMBL/GenBank/DDBJ whole genome shotgun (WGS) entry which is preliminary data.</text>
</comment>
<proteinExistence type="predicted"/>
<reference evidence="1" key="1">
    <citation type="journal article" date="2021" name="PeerJ">
        <title>Extensive microbial diversity within the chicken gut microbiome revealed by metagenomics and culture.</title>
        <authorList>
            <person name="Gilroy R."/>
            <person name="Ravi A."/>
            <person name="Getino M."/>
            <person name="Pursley I."/>
            <person name="Horton D.L."/>
            <person name="Alikhan N.F."/>
            <person name="Baker D."/>
            <person name="Gharbi K."/>
            <person name="Hall N."/>
            <person name="Watson M."/>
            <person name="Adriaenssens E.M."/>
            <person name="Foster-Nyarko E."/>
            <person name="Jarju S."/>
            <person name="Secka A."/>
            <person name="Antonio M."/>
            <person name="Oren A."/>
            <person name="Chaudhuri R.R."/>
            <person name="La Ragione R."/>
            <person name="Hildebrand F."/>
            <person name="Pallen M.J."/>
        </authorList>
    </citation>
    <scope>NUCLEOTIDE SEQUENCE</scope>
    <source>
        <strain evidence="1">Gambia16-930</strain>
    </source>
</reference>
<dbReference type="Pfam" id="PF11751">
    <property type="entry name" value="PorP_SprF"/>
    <property type="match status" value="1"/>
</dbReference>
<name>A0A9D1RHU5_9BACT</name>
<sequence length="123" mass="13799">FTSYLSWMMPTSENTRLKLLVLSSFQNDNYEITGGADMVYSLSRTMVDTEAVGLGLYFRSNDAIILSPYYQYNSFTAGLSYDINISGLSAATKTYGALELWLSYGFNISGYRKQIKSIPCPTF</sequence>
<organism evidence="1 2">
    <name type="scientific">Candidatus Onthomorpha intestinigallinarum</name>
    <dbReference type="NCBI Taxonomy" id="2840880"/>
    <lineage>
        <taxon>Bacteria</taxon>
        <taxon>Pseudomonadati</taxon>
        <taxon>Bacteroidota</taxon>
        <taxon>Bacteroidia</taxon>
        <taxon>Bacteroidales</taxon>
        <taxon>Candidatus Onthomorpha</taxon>
    </lineage>
</organism>
<feature type="non-terminal residue" evidence="1">
    <location>
        <position position="1"/>
    </location>
</feature>
<dbReference type="EMBL" id="DXGG01000247">
    <property type="protein sequence ID" value="HIW88174.1"/>
    <property type="molecule type" value="Genomic_DNA"/>
</dbReference>
<dbReference type="AlphaFoldDB" id="A0A9D1RHU5"/>
<evidence type="ECO:0000313" key="2">
    <source>
        <dbReference type="Proteomes" id="UP000824267"/>
    </source>
</evidence>
<accession>A0A9D1RHU5</accession>